<dbReference type="EMBL" id="QGKX02000088">
    <property type="protein sequence ID" value="KAF3584786.1"/>
    <property type="molecule type" value="Genomic_DNA"/>
</dbReference>
<dbReference type="Pfam" id="PF16544">
    <property type="entry name" value="STAR_dimer"/>
    <property type="match status" value="1"/>
</dbReference>
<dbReference type="Pfam" id="PF22675">
    <property type="entry name" value="KH-I_KHDC4-BBP"/>
    <property type="match status" value="1"/>
</dbReference>
<feature type="repeat" description="PPR" evidence="3">
    <location>
        <begin position="309"/>
        <end position="343"/>
    </location>
</feature>
<feature type="domain" description="K Homology" evidence="5">
    <location>
        <begin position="1003"/>
        <end position="1103"/>
    </location>
</feature>
<dbReference type="InterPro" id="IPR055256">
    <property type="entry name" value="KH_1_KHDC4/BBP-like"/>
</dbReference>
<dbReference type="InterPro" id="IPR004087">
    <property type="entry name" value="KH_dom"/>
</dbReference>
<dbReference type="SUPFAM" id="SSF54791">
    <property type="entry name" value="Eukaryotic type KH-domain (KH-domain type I)"/>
    <property type="match status" value="1"/>
</dbReference>
<feature type="repeat" description="PPR" evidence="3">
    <location>
        <begin position="379"/>
        <end position="413"/>
    </location>
</feature>
<feature type="repeat" description="PPR" evidence="3">
    <location>
        <begin position="519"/>
        <end position="553"/>
    </location>
</feature>
<protein>
    <recommendedName>
        <fullName evidence="5">K Homology domain-containing protein</fullName>
    </recommendedName>
</protein>
<dbReference type="Gene3D" id="1.25.40.10">
    <property type="entry name" value="Tetratricopeptide repeat domain"/>
    <property type="match status" value="3"/>
</dbReference>
<feature type="repeat" description="PPR" evidence="3">
    <location>
        <begin position="484"/>
        <end position="518"/>
    </location>
</feature>
<accession>A0A8S9RW27</accession>
<dbReference type="Gene3D" id="3.30.1370.10">
    <property type="entry name" value="K Homology domain, type 1"/>
    <property type="match status" value="1"/>
</dbReference>
<dbReference type="InterPro" id="IPR036612">
    <property type="entry name" value="KH_dom_type_1_sf"/>
</dbReference>
<gene>
    <name evidence="6" type="ORF">F2Q69_00026203</name>
</gene>
<organism evidence="6 7">
    <name type="scientific">Brassica cretica</name>
    <name type="common">Mustard</name>
    <dbReference type="NCBI Taxonomy" id="69181"/>
    <lineage>
        <taxon>Eukaryota</taxon>
        <taxon>Viridiplantae</taxon>
        <taxon>Streptophyta</taxon>
        <taxon>Embryophyta</taxon>
        <taxon>Tracheophyta</taxon>
        <taxon>Spermatophyta</taxon>
        <taxon>Magnoliopsida</taxon>
        <taxon>eudicotyledons</taxon>
        <taxon>Gunneridae</taxon>
        <taxon>Pentapetalae</taxon>
        <taxon>rosids</taxon>
        <taxon>malvids</taxon>
        <taxon>Brassicales</taxon>
        <taxon>Brassicaceae</taxon>
        <taxon>Brassiceae</taxon>
        <taxon>Brassica</taxon>
    </lineage>
</organism>
<dbReference type="GO" id="GO:0003723">
    <property type="term" value="F:RNA binding"/>
    <property type="evidence" value="ECO:0007669"/>
    <property type="project" value="InterPro"/>
</dbReference>
<evidence type="ECO:0000256" key="1">
    <source>
        <dbReference type="ARBA" id="ARBA00007626"/>
    </source>
</evidence>
<dbReference type="PROSITE" id="PS51375">
    <property type="entry name" value="PPR"/>
    <property type="match status" value="9"/>
</dbReference>
<dbReference type="InterPro" id="IPR032377">
    <property type="entry name" value="STAR_dimer"/>
</dbReference>
<keyword evidence="2" id="KW-0677">Repeat</keyword>
<evidence type="ECO:0000256" key="2">
    <source>
        <dbReference type="ARBA" id="ARBA00022737"/>
    </source>
</evidence>
<dbReference type="Pfam" id="PF01535">
    <property type="entry name" value="PPR"/>
    <property type="match status" value="1"/>
</dbReference>
<dbReference type="AlphaFoldDB" id="A0A8S9RW27"/>
<feature type="repeat" description="PPR" evidence="3">
    <location>
        <begin position="239"/>
        <end position="273"/>
    </location>
</feature>
<feature type="compositionally biased region" description="Low complexity" evidence="4">
    <location>
        <begin position="1132"/>
        <end position="1146"/>
    </location>
</feature>
<feature type="repeat" description="PPR" evidence="3">
    <location>
        <begin position="344"/>
        <end position="378"/>
    </location>
</feature>
<dbReference type="NCBIfam" id="TIGR00756">
    <property type="entry name" value="PPR"/>
    <property type="match status" value="8"/>
</dbReference>
<evidence type="ECO:0000256" key="3">
    <source>
        <dbReference type="PROSITE-ProRule" id="PRU00708"/>
    </source>
</evidence>
<feature type="region of interest" description="Disordered" evidence="4">
    <location>
        <begin position="1123"/>
        <end position="1156"/>
    </location>
</feature>
<dbReference type="SMART" id="SM00322">
    <property type="entry name" value="KH"/>
    <property type="match status" value="1"/>
</dbReference>
<dbReference type="InterPro" id="IPR002885">
    <property type="entry name" value="PPR_rpt"/>
</dbReference>
<dbReference type="Pfam" id="PF12854">
    <property type="entry name" value="PPR_1"/>
    <property type="match status" value="2"/>
</dbReference>
<dbReference type="InterPro" id="IPR011990">
    <property type="entry name" value="TPR-like_helical_dom_sf"/>
</dbReference>
<name>A0A8S9RW27_BRACR</name>
<evidence type="ECO:0000313" key="7">
    <source>
        <dbReference type="Proteomes" id="UP000712600"/>
    </source>
</evidence>
<reference evidence="6" key="1">
    <citation type="submission" date="2019-12" db="EMBL/GenBank/DDBJ databases">
        <title>Genome sequencing and annotation of Brassica cretica.</title>
        <authorList>
            <person name="Studholme D.J."/>
            <person name="Sarris P."/>
        </authorList>
    </citation>
    <scope>NUCLEOTIDE SEQUENCE</scope>
    <source>
        <strain evidence="6">PFS-109/04</strain>
        <tissue evidence="6">Leaf</tissue>
    </source>
</reference>
<comment type="similarity">
    <text evidence="1">Belongs to the PPR family. P subfamily.</text>
</comment>
<comment type="caution">
    <text evidence="6">The sequence shown here is derived from an EMBL/GenBank/DDBJ whole genome shotgun (WGS) entry which is preliminary data.</text>
</comment>
<sequence length="1156" mass="130592">MFRIKILRSTLSRSHPQAFSRASSLLSTWYSPESISPPPQADDDDDPILVKLSIAIRDSYRDPSLELSPFTLSLSIRNLLPSLSSRHVLDLINRNPLSLPHHSIFSFFKFISSQPGFRFTVDSYFAMARFLAVHKMFDEAQSLIALVVSRKGKNSASSVFISVLETRGSDFLVDALMIAYTNAGFIPDAIQCFRLSRKHKFTVPIRGCGSLLDRMMKVNPTETVWGFYMEILDAGYPSNVYVFNILMNKFCKEGKMCDAQKVFDEITKRSPRPTVVSFNTLINGYCKAGNLDEGFRLKERMEKGRTLADVFTYSALINALCKENKMDGAHGLFDEMCERGLIPNDVVFTTLIHGHSRNGRIDLMKESYQKMLSRGLQPDIVLYNTLVNGFCKNGDLVAARNVVDGMIHRGLRPDKVTYTTLIDGFCRGGDVDAALEIRKKMDQNGVELDRVGFSALICGMCKEGRVVDAERGLREMLRAGMKPDDVIYTMMMDAFCKKGDVQTGFRLLKEMQRDGHVPSVVTYNVLLNGLCKLGQMKNADVLLDAMLNIGVVPDDITFNILLEGHHRHANSSKHYIPKPEIGTVSDLASYKSLVRAVWTKRKPSHLLLPCDKEIRRISSLSDLDRYEHGSPFRSPGLPPTNGKLDFDGWSMMQAEASHIGQWKFRYQTRLLLKYECVVLIMVSWFLQESFHHQRASPFRAPAQVGWVGMPGLRSPPIVKKVIRLDVPVDKFPTVTGSEGQQKGKRRRNLKTVFIRKISKPRIRDLRSTPILSVYKLMLKINNKSIADGVDGSYRLQSLMVLHLMVMEFLMQIKRHVTTAAVMKRRYNLEPRRFKDTILESSDGEDGKTSEQCAEMMESGAGFAAMEERILPGSFFQFPLPGFSASPNRSPCPPPPPTGRERYLAELLQERQKLGPFSQLMPHCCILLNQEIRKISSLSDFDRYEHGSPFRSPCLPPTSAKLDFDGWSMMEAEESFHHQRASPFRSPAPVGWVGMPGLHSPPIVKRVIRLDVPVDKFPTYNFVGRILGPRGNSLKRVEHATQCRVFIRGRGSVKDTVKEEKLKGKQGYEHLSEPLHLLIEAELPEDIINSRLEHAVHFLESLLKPMDESMDHYKREQLKELAAINGTLREESPSPSLSPCLSPSMSPFNSKRAKTGQ</sequence>
<evidence type="ECO:0000313" key="6">
    <source>
        <dbReference type="EMBL" id="KAF3584786.1"/>
    </source>
</evidence>
<evidence type="ECO:0000256" key="4">
    <source>
        <dbReference type="SAM" id="MobiDB-lite"/>
    </source>
</evidence>
<feature type="repeat" description="PPR" evidence="3">
    <location>
        <begin position="414"/>
        <end position="448"/>
    </location>
</feature>
<dbReference type="PANTHER" id="PTHR47941">
    <property type="entry name" value="PENTATRICOPEPTIDE REPEAT-CONTAINING PROTEIN 3, MITOCHONDRIAL"/>
    <property type="match status" value="1"/>
</dbReference>
<feature type="repeat" description="PPR" evidence="3">
    <location>
        <begin position="274"/>
        <end position="308"/>
    </location>
</feature>
<dbReference type="Pfam" id="PF13041">
    <property type="entry name" value="PPR_2"/>
    <property type="match status" value="3"/>
</dbReference>
<proteinExistence type="inferred from homology"/>
<feature type="repeat" description="PPR" evidence="3">
    <location>
        <begin position="449"/>
        <end position="483"/>
    </location>
</feature>
<dbReference type="Proteomes" id="UP000712600">
    <property type="component" value="Unassembled WGS sequence"/>
</dbReference>
<evidence type="ECO:0000259" key="5">
    <source>
        <dbReference type="SMART" id="SM00322"/>
    </source>
</evidence>